<dbReference type="AlphaFoldDB" id="A0A0D0HWJ7"/>
<comment type="caution">
    <text evidence="2">The sequence shown here is derived from an EMBL/GenBank/DDBJ whole genome shotgun (WGS) entry which is preliminary data.</text>
</comment>
<dbReference type="RefSeq" id="WP_042544735.1">
    <property type="nucleotide sequence ID" value="NZ_JXSQ01000018.1"/>
</dbReference>
<proteinExistence type="predicted"/>
<dbReference type="Proteomes" id="UP000032120">
    <property type="component" value="Unassembled WGS sequence"/>
</dbReference>
<accession>A0A0D0HWJ7</accession>
<dbReference type="OrthoDB" id="3172472at2"/>
<protein>
    <recommendedName>
        <fullName evidence="1">Methyltransferase domain-containing protein</fullName>
    </recommendedName>
</protein>
<dbReference type="Pfam" id="PF13649">
    <property type="entry name" value="Methyltransf_25"/>
    <property type="match status" value="1"/>
</dbReference>
<reference evidence="2 3" key="1">
    <citation type="submission" date="2015-01" db="EMBL/GenBank/DDBJ databases">
        <title>Draft genome sequence of Leucobacter komagatae strain VKM ST2845.</title>
        <authorList>
            <person name="Karlyshev A.V."/>
            <person name="Kudryashova E.B."/>
        </authorList>
    </citation>
    <scope>NUCLEOTIDE SEQUENCE [LARGE SCALE GENOMIC DNA]</scope>
    <source>
        <strain evidence="2 3">VKM ST2845</strain>
    </source>
</reference>
<keyword evidence="3" id="KW-1185">Reference proteome</keyword>
<dbReference type="Gene3D" id="2.20.25.110">
    <property type="entry name" value="S-adenosyl-L-methionine-dependent methyltransferases"/>
    <property type="match status" value="1"/>
</dbReference>
<feature type="domain" description="Methyltransferase" evidence="1">
    <location>
        <begin position="46"/>
        <end position="140"/>
    </location>
</feature>
<gene>
    <name evidence="2" type="ORF">SD72_12155</name>
</gene>
<evidence type="ECO:0000313" key="2">
    <source>
        <dbReference type="EMBL" id="KIP51976.1"/>
    </source>
</evidence>
<dbReference type="Gene3D" id="3.40.50.150">
    <property type="entry name" value="Vaccinia Virus protein VP39"/>
    <property type="match status" value="1"/>
</dbReference>
<evidence type="ECO:0000313" key="3">
    <source>
        <dbReference type="Proteomes" id="UP000032120"/>
    </source>
</evidence>
<dbReference type="InterPro" id="IPR029063">
    <property type="entry name" value="SAM-dependent_MTases_sf"/>
</dbReference>
<organism evidence="2 3">
    <name type="scientific">Leucobacter komagatae</name>
    <dbReference type="NCBI Taxonomy" id="55969"/>
    <lineage>
        <taxon>Bacteria</taxon>
        <taxon>Bacillati</taxon>
        <taxon>Actinomycetota</taxon>
        <taxon>Actinomycetes</taxon>
        <taxon>Micrococcales</taxon>
        <taxon>Microbacteriaceae</taxon>
        <taxon>Leucobacter</taxon>
    </lineage>
</organism>
<dbReference type="EMBL" id="JXSQ01000018">
    <property type="protein sequence ID" value="KIP51976.1"/>
    <property type="molecule type" value="Genomic_DNA"/>
</dbReference>
<dbReference type="CDD" id="cd02440">
    <property type="entry name" value="AdoMet_MTases"/>
    <property type="match status" value="1"/>
</dbReference>
<dbReference type="SUPFAM" id="SSF53335">
    <property type="entry name" value="S-adenosyl-L-methionine-dependent methyltransferases"/>
    <property type="match status" value="1"/>
</dbReference>
<name>A0A0D0HWJ7_9MICO</name>
<evidence type="ECO:0000259" key="1">
    <source>
        <dbReference type="Pfam" id="PF13649"/>
    </source>
</evidence>
<dbReference type="InterPro" id="IPR041698">
    <property type="entry name" value="Methyltransf_25"/>
</dbReference>
<sequence>MTDASLVNRYRSLAARVYAADKPIGRSFGDVELYAALLRGTEGPVFEPAAGNGRVLVPLAEAGLEMIGTDPSEDMLDRCRAACEARGLRAELSVGTFDSIDQAGEYAAIIIPAGSIQLVLDPAATRAIAEGFLRALRPGGRFILDLDSLHALAETDPWARSWQDGEDLLTLSAVSESVDVSAQTTVSQLRYERWHGGALAETELEQFALRLWGVNEMRLLLEAVGFAEVRVHADYTRDAAATSATRVVTLEAFKRA</sequence>